<feature type="repeat" description="PPR" evidence="2">
    <location>
        <begin position="436"/>
        <end position="470"/>
    </location>
</feature>
<dbReference type="FunFam" id="1.25.40.10:FF:000344">
    <property type="entry name" value="Pentatricopeptide repeat-containing protein"/>
    <property type="match status" value="1"/>
</dbReference>
<reference evidence="3" key="1">
    <citation type="journal article" date="2023" name="bioRxiv">
        <title>Improved chromosome-level genome assembly for marigold (Tagetes erecta).</title>
        <authorList>
            <person name="Jiang F."/>
            <person name="Yuan L."/>
            <person name="Wang S."/>
            <person name="Wang H."/>
            <person name="Xu D."/>
            <person name="Wang A."/>
            <person name="Fan W."/>
        </authorList>
    </citation>
    <scope>NUCLEOTIDE SEQUENCE</scope>
    <source>
        <strain evidence="3">WSJ</strain>
        <tissue evidence="3">Leaf</tissue>
    </source>
</reference>
<dbReference type="Proteomes" id="UP001229421">
    <property type="component" value="Unassembled WGS sequence"/>
</dbReference>
<dbReference type="GO" id="GO:0099402">
    <property type="term" value="P:plant organ development"/>
    <property type="evidence" value="ECO:0007669"/>
    <property type="project" value="UniProtKB-ARBA"/>
</dbReference>
<evidence type="ECO:0000256" key="2">
    <source>
        <dbReference type="PROSITE-ProRule" id="PRU00708"/>
    </source>
</evidence>
<name>A0AAD8K0K6_TARER</name>
<dbReference type="PROSITE" id="PS51375">
    <property type="entry name" value="PPR"/>
    <property type="match status" value="4"/>
</dbReference>
<feature type="repeat" description="PPR" evidence="2">
    <location>
        <begin position="132"/>
        <end position="166"/>
    </location>
</feature>
<dbReference type="PANTHER" id="PTHR47926:SF342">
    <property type="entry name" value="TETRATRICOPEPTIDE-LIKE HELICAL DOMAIN-CONTAINING PROTEIN-RELATED"/>
    <property type="match status" value="1"/>
</dbReference>
<dbReference type="EMBL" id="JAUHHV010000009">
    <property type="protein sequence ID" value="KAK1412836.1"/>
    <property type="molecule type" value="Genomic_DNA"/>
</dbReference>
<comment type="caution">
    <text evidence="3">The sequence shown here is derived from an EMBL/GenBank/DDBJ whole genome shotgun (WGS) entry which is preliminary data.</text>
</comment>
<evidence type="ECO:0000313" key="4">
    <source>
        <dbReference type="Proteomes" id="UP001229421"/>
    </source>
</evidence>
<dbReference type="Pfam" id="PF01535">
    <property type="entry name" value="PPR"/>
    <property type="match status" value="2"/>
</dbReference>
<gene>
    <name evidence="3" type="ORF">QVD17_34370</name>
</gene>
<keyword evidence="1" id="KW-0677">Repeat</keyword>
<dbReference type="PROSITE" id="PS51257">
    <property type="entry name" value="PROKAR_LIPOPROTEIN"/>
    <property type="match status" value="1"/>
</dbReference>
<protein>
    <recommendedName>
        <fullName evidence="5">Pentatricopeptide repeat-containing protein</fullName>
    </recommendedName>
</protein>
<dbReference type="NCBIfam" id="TIGR00756">
    <property type="entry name" value="PPR"/>
    <property type="match status" value="5"/>
</dbReference>
<dbReference type="Gene3D" id="1.25.40.10">
    <property type="entry name" value="Tetratricopeptide repeat domain"/>
    <property type="match status" value="4"/>
</dbReference>
<dbReference type="InterPro" id="IPR011990">
    <property type="entry name" value="TPR-like_helical_dom_sf"/>
</dbReference>
<feature type="repeat" description="PPR" evidence="2">
    <location>
        <begin position="233"/>
        <end position="267"/>
    </location>
</feature>
<dbReference type="FunFam" id="1.25.40.10:FF:000343">
    <property type="entry name" value="Pentatricopeptide repeat-containing protein At3g58590"/>
    <property type="match status" value="1"/>
</dbReference>
<dbReference type="GO" id="GO:0003723">
    <property type="term" value="F:RNA binding"/>
    <property type="evidence" value="ECO:0007669"/>
    <property type="project" value="InterPro"/>
</dbReference>
<dbReference type="InterPro" id="IPR046960">
    <property type="entry name" value="PPR_At4g14850-like_plant"/>
</dbReference>
<evidence type="ECO:0000256" key="1">
    <source>
        <dbReference type="ARBA" id="ARBA00022737"/>
    </source>
</evidence>
<organism evidence="3 4">
    <name type="scientific">Tagetes erecta</name>
    <name type="common">African marigold</name>
    <dbReference type="NCBI Taxonomy" id="13708"/>
    <lineage>
        <taxon>Eukaryota</taxon>
        <taxon>Viridiplantae</taxon>
        <taxon>Streptophyta</taxon>
        <taxon>Embryophyta</taxon>
        <taxon>Tracheophyta</taxon>
        <taxon>Spermatophyta</taxon>
        <taxon>Magnoliopsida</taxon>
        <taxon>eudicotyledons</taxon>
        <taxon>Gunneridae</taxon>
        <taxon>Pentapetalae</taxon>
        <taxon>asterids</taxon>
        <taxon>campanulids</taxon>
        <taxon>Asterales</taxon>
        <taxon>Asteraceae</taxon>
        <taxon>Asteroideae</taxon>
        <taxon>Heliantheae alliance</taxon>
        <taxon>Tageteae</taxon>
        <taxon>Tagetes</taxon>
    </lineage>
</organism>
<dbReference type="PANTHER" id="PTHR47926">
    <property type="entry name" value="PENTATRICOPEPTIDE REPEAT-CONTAINING PROTEIN"/>
    <property type="match status" value="1"/>
</dbReference>
<dbReference type="FunFam" id="1.25.40.10:FF:000158">
    <property type="entry name" value="pentatricopeptide repeat-containing protein At2g33680"/>
    <property type="match status" value="1"/>
</dbReference>
<keyword evidence="4" id="KW-1185">Reference proteome</keyword>
<proteinExistence type="predicted"/>
<dbReference type="AlphaFoldDB" id="A0AAD8K0K6"/>
<evidence type="ECO:0000313" key="3">
    <source>
        <dbReference type="EMBL" id="KAK1412836.1"/>
    </source>
</evidence>
<dbReference type="InterPro" id="IPR046848">
    <property type="entry name" value="E_motif"/>
</dbReference>
<dbReference type="GO" id="GO:0009451">
    <property type="term" value="P:RNA modification"/>
    <property type="evidence" value="ECO:0007669"/>
    <property type="project" value="InterPro"/>
</dbReference>
<feature type="repeat" description="PPR" evidence="2">
    <location>
        <begin position="335"/>
        <end position="369"/>
    </location>
</feature>
<dbReference type="Pfam" id="PF20431">
    <property type="entry name" value="E_motif"/>
    <property type="match status" value="1"/>
</dbReference>
<evidence type="ECO:0008006" key="5">
    <source>
        <dbReference type="Google" id="ProtNLM"/>
    </source>
</evidence>
<accession>A0AAD8K0K6</accession>
<sequence length="615" mass="68920">MHIAIKHKLKSTQFILSRTLSTLVNNIFTSCINISTFDNRKERNSNSINLARVVQLQHGCNESVVNSYNLNKVISSCSSSRSLHLGVQLHSVVLKMGFCSHVYINTAFIDMYGKCGQISDAQKVFDEMSQRNVITWNSLISGYVNSQYVDVSIKLFISMLTLGIYPTDYTVSIVLVACSEFESLELGEQMHSLCVKLGFLYNVVVGTALLEMYRKCCNVDDSCRLFDDLPNKNAVTWTSMITCYAQNQQPDNAMRLIRKMMGLGRKADCITYNALLISFCNEKNMVYWEKIHCYVIKEGLQFDLHLVVTLLTVYSQCGSKLEDFYKICSIVPIKNNVSCNAIIAGFSNLGKGEEAINFFMEMRQAGIGIDFVTIASVLKVIGIASLLEEGRQVYALIIKSAHDSCRRIQNGLISMYAKCGNIDEAKCIFSSMVDHDTISWNSLISGYAQHGYAKEAFDAFDQMTKTKVKPDLTTFLIVISACSHVGWLDKGLEYIELMKNDSSVEPLKAEHYACIVDLYARAGFLNVAEEFIEKMPVEGGPEVYRALLSGCRVHEDKEIGVRLARKFVGQFPDDPAGYVQLSYILGTDGYWDDSARVHNLMCGKGIKKKPGCSWI</sequence>
<dbReference type="Pfam" id="PF13041">
    <property type="entry name" value="PPR_2"/>
    <property type="match status" value="4"/>
</dbReference>
<dbReference type="InterPro" id="IPR002885">
    <property type="entry name" value="PPR_rpt"/>
</dbReference>